<keyword evidence="1" id="KW-0472">Membrane</keyword>
<keyword evidence="1" id="KW-0812">Transmembrane</keyword>
<accession>A0AA88T5W1</accession>
<keyword evidence="3" id="KW-1185">Reference proteome</keyword>
<keyword evidence="1" id="KW-1133">Transmembrane helix</keyword>
<sequence length="148" mass="16487">MSALAAERGTEGAARVWLVSLEQDSNQRIEGAIRLSNPRAGGGICRNTSGGQITRLAPCKFTKMPPKTMEPVARKIFKGVLFLEVLGVSAAYGLYYRMNTSRDFRCTMNKHFPSILEVYYKSNEWAGNYGIREADQGVWSTGQERKDS</sequence>
<comment type="caution">
    <text evidence="2">The sequence shown here is derived from an EMBL/GenBank/DDBJ whole genome shotgun (WGS) entry which is preliminary data.</text>
</comment>
<evidence type="ECO:0000313" key="2">
    <source>
        <dbReference type="EMBL" id="KAK2864238.1"/>
    </source>
</evidence>
<organism evidence="2 3">
    <name type="scientific">Tachysurus vachellii</name>
    <name type="common">Darkbarbel catfish</name>
    <name type="synonym">Pelteobagrus vachellii</name>
    <dbReference type="NCBI Taxonomy" id="175792"/>
    <lineage>
        <taxon>Eukaryota</taxon>
        <taxon>Metazoa</taxon>
        <taxon>Chordata</taxon>
        <taxon>Craniata</taxon>
        <taxon>Vertebrata</taxon>
        <taxon>Euteleostomi</taxon>
        <taxon>Actinopterygii</taxon>
        <taxon>Neopterygii</taxon>
        <taxon>Teleostei</taxon>
        <taxon>Ostariophysi</taxon>
        <taxon>Siluriformes</taxon>
        <taxon>Bagridae</taxon>
        <taxon>Tachysurus</taxon>
    </lineage>
</organism>
<dbReference type="PANTHER" id="PTHR38001:SF1">
    <property type="entry name" value="PROTEIN CEBPZOS"/>
    <property type="match status" value="1"/>
</dbReference>
<reference evidence="2" key="1">
    <citation type="submission" date="2023-08" db="EMBL/GenBank/DDBJ databases">
        <title>Pelteobagrus vachellii genome.</title>
        <authorList>
            <person name="Liu H."/>
        </authorList>
    </citation>
    <scope>NUCLEOTIDE SEQUENCE</scope>
    <source>
        <strain evidence="2">PRFRI_2022a</strain>
        <tissue evidence="2">Muscle</tissue>
    </source>
</reference>
<evidence type="ECO:0000313" key="3">
    <source>
        <dbReference type="Proteomes" id="UP001187315"/>
    </source>
</evidence>
<proteinExistence type="predicted"/>
<feature type="transmembrane region" description="Helical" evidence="1">
    <location>
        <begin position="76"/>
        <end position="95"/>
    </location>
</feature>
<gene>
    <name evidence="2" type="ORF">Q7C36_003392</name>
</gene>
<evidence type="ECO:0008006" key="4">
    <source>
        <dbReference type="Google" id="ProtNLM"/>
    </source>
</evidence>
<name>A0AA88T5W1_TACVA</name>
<dbReference type="Proteomes" id="UP001187315">
    <property type="component" value="Unassembled WGS sequence"/>
</dbReference>
<dbReference type="PANTHER" id="PTHR38001">
    <property type="entry name" value="PROTEIN CEBPZOS"/>
    <property type="match status" value="1"/>
</dbReference>
<evidence type="ECO:0000256" key="1">
    <source>
        <dbReference type="SAM" id="Phobius"/>
    </source>
</evidence>
<protein>
    <recommendedName>
        <fullName evidence="4">Protein CEBPZOS</fullName>
    </recommendedName>
</protein>
<dbReference type="InterPro" id="IPR037764">
    <property type="entry name" value="CEBPZOS"/>
</dbReference>
<dbReference type="EMBL" id="JAVHJS010000003">
    <property type="protein sequence ID" value="KAK2864238.1"/>
    <property type="molecule type" value="Genomic_DNA"/>
</dbReference>
<dbReference type="AlphaFoldDB" id="A0AA88T5W1"/>